<evidence type="ECO:0000313" key="1">
    <source>
        <dbReference type="EMBL" id="KAG8187770.1"/>
    </source>
</evidence>
<gene>
    <name evidence="1" type="ORF">JTE90_018769</name>
</gene>
<dbReference type="Proteomes" id="UP000827092">
    <property type="component" value="Unassembled WGS sequence"/>
</dbReference>
<sequence length="144" mass="16390">MSAHLEFPHPTTHANLILQVSDSTNSESVLKNVKDVWLSFVPTRVDIFSCQGWTEAGRLTGHAAKKGLMPKFLQLWIQRHGGMSCNNHPPIELSFWPNGGALFLQEAPQGRVLRLEGLRSLRTLHIYYVFCGINVPWGYDLEYW</sequence>
<reference evidence="1 2" key="1">
    <citation type="journal article" date="2022" name="Nat. Ecol. Evol.">
        <title>A masculinizing supergene underlies an exaggerated male reproductive morph in a spider.</title>
        <authorList>
            <person name="Hendrickx F."/>
            <person name="De Corte Z."/>
            <person name="Sonet G."/>
            <person name="Van Belleghem S.M."/>
            <person name="Kostlbacher S."/>
            <person name="Vangestel C."/>
        </authorList>
    </citation>
    <scope>NUCLEOTIDE SEQUENCE [LARGE SCALE GENOMIC DNA]</scope>
    <source>
        <strain evidence="1">W744_W776</strain>
    </source>
</reference>
<name>A0AAV6UTF7_9ARAC</name>
<evidence type="ECO:0000313" key="2">
    <source>
        <dbReference type="Proteomes" id="UP000827092"/>
    </source>
</evidence>
<organism evidence="1 2">
    <name type="scientific">Oedothorax gibbosus</name>
    <dbReference type="NCBI Taxonomy" id="931172"/>
    <lineage>
        <taxon>Eukaryota</taxon>
        <taxon>Metazoa</taxon>
        <taxon>Ecdysozoa</taxon>
        <taxon>Arthropoda</taxon>
        <taxon>Chelicerata</taxon>
        <taxon>Arachnida</taxon>
        <taxon>Araneae</taxon>
        <taxon>Araneomorphae</taxon>
        <taxon>Entelegynae</taxon>
        <taxon>Araneoidea</taxon>
        <taxon>Linyphiidae</taxon>
        <taxon>Erigoninae</taxon>
        <taxon>Oedothorax</taxon>
    </lineage>
</organism>
<keyword evidence="2" id="KW-1185">Reference proteome</keyword>
<accession>A0AAV6UTF7</accession>
<comment type="caution">
    <text evidence="1">The sequence shown here is derived from an EMBL/GenBank/DDBJ whole genome shotgun (WGS) entry which is preliminary data.</text>
</comment>
<protein>
    <submittedName>
        <fullName evidence="1">Uncharacterized protein</fullName>
    </submittedName>
</protein>
<dbReference type="AlphaFoldDB" id="A0AAV6UTF7"/>
<dbReference type="EMBL" id="JAFNEN010000260">
    <property type="protein sequence ID" value="KAG8187770.1"/>
    <property type="molecule type" value="Genomic_DNA"/>
</dbReference>
<proteinExistence type="predicted"/>